<evidence type="ECO:0000256" key="1">
    <source>
        <dbReference type="SAM" id="MobiDB-lite"/>
    </source>
</evidence>
<dbReference type="Proteomes" id="UP000077671">
    <property type="component" value="Unassembled WGS sequence"/>
</dbReference>
<feature type="region of interest" description="Disordered" evidence="1">
    <location>
        <begin position="1"/>
        <end position="143"/>
    </location>
</feature>
<proteinExistence type="predicted"/>
<evidence type="ECO:0000313" key="2">
    <source>
        <dbReference type="EMBL" id="CAD6929002.1"/>
    </source>
</evidence>
<keyword evidence="5" id="KW-1185">Reference proteome</keyword>
<feature type="compositionally biased region" description="Basic and acidic residues" evidence="1">
    <location>
        <begin position="59"/>
        <end position="86"/>
    </location>
</feature>
<organism evidence="3 4">
    <name type="scientific">Tilletia caries</name>
    <name type="common">wheat bunt fungus</name>
    <dbReference type="NCBI Taxonomy" id="13290"/>
    <lineage>
        <taxon>Eukaryota</taxon>
        <taxon>Fungi</taxon>
        <taxon>Dikarya</taxon>
        <taxon>Basidiomycota</taxon>
        <taxon>Ustilaginomycotina</taxon>
        <taxon>Exobasidiomycetes</taxon>
        <taxon>Tilletiales</taxon>
        <taxon>Tilletiaceae</taxon>
        <taxon>Tilletia</taxon>
    </lineage>
</organism>
<name>A0A177TL14_9BASI</name>
<feature type="compositionally biased region" description="Basic and acidic residues" evidence="1">
    <location>
        <begin position="10"/>
        <end position="23"/>
    </location>
</feature>
<dbReference type="AlphaFoldDB" id="A0A177TL14"/>
<dbReference type="EMBL" id="CAJHJG010003263">
    <property type="protein sequence ID" value="CAD6929002.1"/>
    <property type="molecule type" value="Genomic_DNA"/>
</dbReference>
<protein>
    <submittedName>
        <fullName evidence="3">Uncharacterized protein</fullName>
    </submittedName>
</protein>
<reference evidence="3" key="2">
    <citation type="journal article" date="2019" name="IMA Fungus">
        <title>Genome sequencing and comparison of five Tilletia species to identify candidate genes for the detection of regulated species infecting wheat.</title>
        <authorList>
            <person name="Nguyen H.D.T."/>
            <person name="Sultana T."/>
            <person name="Kesanakurti P."/>
            <person name="Hambleton S."/>
        </authorList>
    </citation>
    <scope>NUCLEOTIDE SEQUENCE</scope>
    <source>
        <strain evidence="3">DAOMC 238032</strain>
    </source>
</reference>
<evidence type="ECO:0000313" key="3">
    <source>
        <dbReference type="EMBL" id="KAE8238499.1"/>
    </source>
</evidence>
<dbReference type="Proteomes" id="UP000836402">
    <property type="component" value="Unassembled WGS sequence"/>
</dbReference>
<dbReference type="EMBL" id="LWDD02002979">
    <property type="protein sequence ID" value="KAE8238499.1"/>
    <property type="molecule type" value="Genomic_DNA"/>
</dbReference>
<evidence type="ECO:0000313" key="5">
    <source>
        <dbReference type="Proteomes" id="UP000836402"/>
    </source>
</evidence>
<comment type="caution">
    <text evidence="3">The sequence shown here is derived from an EMBL/GenBank/DDBJ whole genome shotgun (WGS) entry which is preliminary data.</text>
</comment>
<evidence type="ECO:0000313" key="4">
    <source>
        <dbReference type="Proteomes" id="UP000077671"/>
    </source>
</evidence>
<feature type="compositionally biased region" description="Polar residues" evidence="1">
    <location>
        <begin position="90"/>
        <end position="110"/>
    </location>
</feature>
<reference evidence="2" key="3">
    <citation type="submission" date="2020-10" db="EMBL/GenBank/DDBJ databases">
        <authorList>
            <person name="Sedaghatjoo S."/>
        </authorList>
    </citation>
    <scope>NUCLEOTIDE SEQUENCE</scope>
    <source>
        <strain evidence="2">AZH3</strain>
    </source>
</reference>
<reference evidence="3" key="1">
    <citation type="submission" date="2016-04" db="EMBL/GenBank/DDBJ databases">
        <authorList>
            <person name="Nguyen H.D."/>
            <person name="Kesanakurti P."/>
            <person name="Cullis J."/>
            <person name="Levesque C.A."/>
            <person name="Hambleton S."/>
        </authorList>
    </citation>
    <scope>NUCLEOTIDE SEQUENCE</scope>
    <source>
        <strain evidence="3">DAOMC 238032</strain>
    </source>
</reference>
<accession>A0A177TL14</accession>
<gene>
    <name evidence="3" type="ORF">A4X03_0g8847</name>
    <name evidence="2" type="ORF">JKIAZH3_G5724</name>
</gene>
<sequence>MATGTGGCRLAEDERADHIDPTARQESAAVEEQHERRSDSEELGITNFGLQTPAFVNTRRRDCAPLPHELRDRQELSNQRHIDSRETPPAGSSSRRPTTSADGPSRSSLKAQAVHRQLLRGLGDSEPASDAGEEKAGSYARIFDRTSPLRRHPFFGLTYHHGA</sequence>
<feature type="compositionally biased region" description="Basic and acidic residues" evidence="1">
    <location>
        <begin position="31"/>
        <end position="40"/>
    </location>
</feature>